<reference evidence="7" key="1">
    <citation type="journal article" date="2017" name="Mycologia">
        <title>Fusarium algeriense, sp. nov., a novel toxigenic crown rot pathogen of durum wheat from Algeria is nested in the Fusarium burgessii species complex.</title>
        <authorList>
            <person name="Laraba I."/>
            <person name="Keddad A."/>
            <person name="Boureghda H."/>
            <person name="Abdallah N."/>
            <person name="Vaughan M.M."/>
            <person name="Proctor R.H."/>
            <person name="Busman M."/>
            <person name="O'Donnell K."/>
        </authorList>
    </citation>
    <scope>NUCLEOTIDE SEQUENCE</scope>
    <source>
        <strain evidence="7">NRRL 25174</strain>
    </source>
</reference>
<keyword evidence="1" id="KW-0001">2Fe-2S</keyword>
<dbReference type="OrthoDB" id="5238236at2759"/>
<dbReference type="GO" id="GO:0030170">
    <property type="term" value="F:pyridoxal phosphate binding"/>
    <property type="evidence" value="ECO:0007669"/>
    <property type="project" value="InterPro"/>
</dbReference>
<dbReference type="PROSITE" id="PS00197">
    <property type="entry name" value="2FE2S_FER_1"/>
    <property type="match status" value="1"/>
</dbReference>
<evidence type="ECO:0000313" key="7">
    <source>
        <dbReference type="EMBL" id="KAF4345366.1"/>
    </source>
</evidence>
<dbReference type="PROSITE" id="PS51384">
    <property type="entry name" value="FAD_FR"/>
    <property type="match status" value="1"/>
</dbReference>
<dbReference type="SUPFAM" id="SSF54292">
    <property type="entry name" value="2Fe-2S ferredoxin-like"/>
    <property type="match status" value="1"/>
</dbReference>
<dbReference type="SUPFAM" id="SSF63380">
    <property type="entry name" value="Riboflavin synthase domain-like"/>
    <property type="match status" value="1"/>
</dbReference>
<dbReference type="CDD" id="cd00207">
    <property type="entry name" value="fer2"/>
    <property type="match status" value="1"/>
</dbReference>
<dbReference type="Pfam" id="PF00111">
    <property type="entry name" value="Fer2"/>
    <property type="match status" value="1"/>
</dbReference>
<keyword evidence="1" id="KW-0408">Iron</keyword>
<dbReference type="Gene3D" id="3.10.20.30">
    <property type="match status" value="1"/>
</dbReference>
<keyword evidence="2" id="KW-0411">Iron-sulfur</keyword>
<dbReference type="InterPro" id="IPR001041">
    <property type="entry name" value="2Fe-2S_ferredoxin-type"/>
</dbReference>
<dbReference type="InterPro" id="IPR036010">
    <property type="entry name" value="2Fe-2S_ferredoxin-like_sf"/>
</dbReference>
<dbReference type="PROSITE" id="PS51085">
    <property type="entry name" value="2FE2S_FER_2"/>
    <property type="match status" value="1"/>
</dbReference>
<dbReference type="InterPro" id="IPR012675">
    <property type="entry name" value="Beta-grasp_dom_sf"/>
</dbReference>
<dbReference type="PANTHER" id="PTHR30212:SF2">
    <property type="entry name" value="PROTEIN YIIM"/>
    <property type="match status" value="1"/>
</dbReference>
<dbReference type="SUPFAM" id="SSF50800">
    <property type="entry name" value="PK beta-barrel domain-like"/>
    <property type="match status" value="1"/>
</dbReference>
<dbReference type="InterPro" id="IPR052353">
    <property type="entry name" value="Benzoxazolinone_Detox_Enz"/>
</dbReference>
<dbReference type="InterPro" id="IPR017927">
    <property type="entry name" value="FAD-bd_FR_type"/>
</dbReference>
<dbReference type="Proteomes" id="UP000730481">
    <property type="component" value="Unassembled WGS sequence"/>
</dbReference>
<reference evidence="7" key="2">
    <citation type="submission" date="2020-02" db="EMBL/GenBank/DDBJ databases">
        <title>Identification and distribution of gene clusters putatively required for synthesis of sphingolipid metabolism inhibitors in phylogenetically diverse species of the filamentous fungus Fusarium.</title>
        <authorList>
            <person name="Kim H.-S."/>
            <person name="Busman M."/>
            <person name="Brown D.W."/>
            <person name="Divon H."/>
            <person name="Uhlig S."/>
            <person name="Proctor R.H."/>
        </authorList>
    </citation>
    <scope>NUCLEOTIDE SEQUENCE</scope>
    <source>
        <strain evidence="7">NRRL 25174</strain>
    </source>
</reference>
<keyword evidence="1" id="KW-0479">Metal-binding</keyword>
<dbReference type="InterPro" id="IPR039261">
    <property type="entry name" value="FNR_nucleotide-bd"/>
</dbReference>
<dbReference type="InterPro" id="IPR011037">
    <property type="entry name" value="Pyrv_Knase-like_insert_dom_sf"/>
</dbReference>
<dbReference type="Pfam" id="PF03473">
    <property type="entry name" value="MOSC"/>
    <property type="match status" value="1"/>
</dbReference>
<keyword evidence="8" id="KW-1185">Reference proteome</keyword>
<dbReference type="Gene3D" id="2.40.33.20">
    <property type="entry name" value="PK beta-barrel domain-like"/>
    <property type="match status" value="1"/>
</dbReference>
<feature type="domain" description="MOSC" evidence="5">
    <location>
        <begin position="39"/>
        <end position="176"/>
    </location>
</feature>
<feature type="domain" description="FAD-binding FR-type" evidence="6">
    <location>
        <begin position="241"/>
        <end position="348"/>
    </location>
</feature>
<sequence>MAIGLSTRMDVVAVSHSVPQWLNIGGKRIYSSIVHTPFASPDKFIELDPMIGVKGNESAAHNAEVYIFFAHHYDYWSERLNVPREEWDWCHWGENITFCSDPTMTESDFHLGDVWKVGSQVHLQVCGSRVPCFKLSWRCGQKDSWLRELAGSGKCGVYLKVLKGGRVYPGDTAELLRKATNAPLVDCATITRTAFADALSTRSTMNLLVDHPDLLDMNKLVFRRKLSMLHDQSLVGKGSWKGWRRLYVARVVEETPSIKSFYLRSTEDSGLRSLAAYLPGQFLTVRLPNSLIRCWSISTYPDDDQREAPGMYRISIRKAGKASTWMHEKCSVGALLEVQSPAGAFCLDWSPQFPGRQVYVSAGIGITPMMAMFTAHLHHQAMQRAPASWLHVSRDAHSMPFCQELQDLLRTDAAQDLGVSVYLFFTKYNQAECDALARKLSQDKGPKVTIVIRPGKPTYEDLRPIFSEPYFMDPLRITPLEIEGRFSTVYLCGPTHFEEGMRASLAELNVPDAMVLSESFSGARPSGPPKVVQAQVMFRRSKKTVNWRMGSDNKPKNQTPNGSVKVPRTADDSHGTYKLEPGPGPTLLELAEQVGLAPDFGCRTGVCGACEQSLCKGKVTAGLQPGGSVRICIARPGTEHIEIDL</sequence>
<organism evidence="7 8">
    <name type="scientific">Fusarium beomiforme</name>
    <dbReference type="NCBI Taxonomy" id="44412"/>
    <lineage>
        <taxon>Eukaryota</taxon>
        <taxon>Fungi</taxon>
        <taxon>Dikarya</taxon>
        <taxon>Ascomycota</taxon>
        <taxon>Pezizomycotina</taxon>
        <taxon>Sordariomycetes</taxon>
        <taxon>Hypocreomycetidae</taxon>
        <taxon>Hypocreales</taxon>
        <taxon>Nectriaceae</taxon>
        <taxon>Fusarium</taxon>
        <taxon>Fusarium burgessii species complex</taxon>
    </lineage>
</organism>
<evidence type="ECO:0000256" key="2">
    <source>
        <dbReference type="ARBA" id="ARBA00023014"/>
    </source>
</evidence>
<dbReference type="EMBL" id="PVQB02000027">
    <property type="protein sequence ID" value="KAF4345366.1"/>
    <property type="molecule type" value="Genomic_DNA"/>
</dbReference>
<gene>
    <name evidence="7" type="ORF">FBEOM_667</name>
</gene>
<evidence type="ECO:0000256" key="3">
    <source>
        <dbReference type="SAM" id="MobiDB-lite"/>
    </source>
</evidence>
<evidence type="ECO:0000259" key="4">
    <source>
        <dbReference type="PROSITE" id="PS51085"/>
    </source>
</evidence>
<evidence type="ECO:0000313" key="8">
    <source>
        <dbReference type="Proteomes" id="UP000730481"/>
    </source>
</evidence>
<feature type="compositionally biased region" description="Basic and acidic residues" evidence="3">
    <location>
        <begin position="568"/>
        <end position="577"/>
    </location>
</feature>
<dbReference type="GO" id="GO:0030151">
    <property type="term" value="F:molybdenum ion binding"/>
    <property type="evidence" value="ECO:0007669"/>
    <property type="project" value="InterPro"/>
</dbReference>
<name>A0A9P5AUR3_9HYPO</name>
<feature type="domain" description="2Fe-2S ferredoxin-type" evidence="4">
    <location>
        <begin position="564"/>
        <end position="645"/>
    </location>
</feature>
<dbReference type="GO" id="GO:0016491">
    <property type="term" value="F:oxidoreductase activity"/>
    <property type="evidence" value="ECO:0007669"/>
    <property type="project" value="InterPro"/>
</dbReference>
<dbReference type="Gene3D" id="3.40.50.80">
    <property type="entry name" value="Nucleotide-binding domain of ferredoxin-NADP reductase (FNR) module"/>
    <property type="match status" value="1"/>
</dbReference>
<dbReference type="InterPro" id="IPR017938">
    <property type="entry name" value="Riboflavin_synthase-like_b-brl"/>
</dbReference>
<dbReference type="Gene3D" id="2.40.30.10">
    <property type="entry name" value="Translation factors"/>
    <property type="match status" value="1"/>
</dbReference>
<dbReference type="PANTHER" id="PTHR30212">
    <property type="entry name" value="PROTEIN YIIM"/>
    <property type="match status" value="1"/>
</dbReference>
<accession>A0A9P5AUR3</accession>
<dbReference type="PROSITE" id="PS51340">
    <property type="entry name" value="MOSC"/>
    <property type="match status" value="1"/>
</dbReference>
<evidence type="ECO:0000256" key="1">
    <source>
        <dbReference type="ARBA" id="ARBA00022714"/>
    </source>
</evidence>
<dbReference type="InterPro" id="IPR005302">
    <property type="entry name" value="MoCF_Sase_C"/>
</dbReference>
<dbReference type="AlphaFoldDB" id="A0A9P5AUR3"/>
<proteinExistence type="predicted"/>
<comment type="caution">
    <text evidence="7">The sequence shown here is derived from an EMBL/GenBank/DDBJ whole genome shotgun (WGS) entry which is preliminary data.</text>
</comment>
<dbReference type="GO" id="GO:0051537">
    <property type="term" value="F:2 iron, 2 sulfur cluster binding"/>
    <property type="evidence" value="ECO:0007669"/>
    <property type="project" value="UniProtKB-KW"/>
</dbReference>
<evidence type="ECO:0000259" key="5">
    <source>
        <dbReference type="PROSITE" id="PS51340"/>
    </source>
</evidence>
<protein>
    <submittedName>
        <fullName evidence="7">Flavodoxin reductase family</fullName>
    </submittedName>
</protein>
<feature type="region of interest" description="Disordered" evidence="3">
    <location>
        <begin position="545"/>
        <end position="584"/>
    </location>
</feature>
<dbReference type="SUPFAM" id="SSF52343">
    <property type="entry name" value="Ferredoxin reductase-like, C-terminal NADP-linked domain"/>
    <property type="match status" value="1"/>
</dbReference>
<evidence type="ECO:0000259" key="6">
    <source>
        <dbReference type="PROSITE" id="PS51384"/>
    </source>
</evidence>
<dbReference type="InterPro" id="IPR006058">
    <property type="entry name" value="2Fe2S_fd_BS"/>
</dbReference>